<evidence type="ECO:0000313" key="3">
    <source>
        <dbReference type="Proteomes" id="UP001161691"/>
    </source>
</evidence>
<dbReference type="InterPro" id="IPR029016">
    <property type="entry name" value="GAF-like_dom_sf"/>
</dbReference>
<organism evidence="2 3">
    <name type="scientific">Cohnella hashimotonis</name>
    <dbReference type="NCBI Taxonomy" id="2826895"/>
    <lineage>
        <taxon>Bacteria</taxon>
        <taxon>Bacillati</taxon>
        <taxon>Bacillota</taxon>
        <taxon>Bacilli</taxon>
        <taxon>Bacillales</taxon>
        <taxon>Paenibacillaceae</taxon>
        <taxon>Cohnella</taxon>
    </lineage>
</organism>
<dbReference type="Pfam" id="PF13185">
    <property type="entry name" value="GAF_2"/>
    <property type="match status" value="1"/>
</dbReference>
<reference evidence="2" key="1">
    <citation type="submission" date="2023-04" db="EMBL/GenBank/DDBJ databases">
        <title>Comparative genomic analysis of Cohnella hashimotonis sp. nov., isolated from the International Space Station.</title>
        <authorList>
            <person name="Venkateswaran K."/>
            <person name="Simpson A."/>
        </authorList>
    </citation>
    <scope>NUCLEOTIDE SEQUENCE</scope>
    <source>
        <strain evidence="2">F6_2S_P_1</strain>
    </source>
</reference>
<keyword evidence="3" id="KW-1185">Reference proteome</keyword>
<dbReference type="InterPro" id="IPR003018">
    <property type="entry name" value="GAF"/>
</dbReference>
<evidence type="ECO:0000313" key="2">
    <source>
        <dbReference type="EMBL" id="MDI4644107.1"/>
    </source>
</evidence>
<proteinExistence type="predicted"/>
<protein>
    <submittedName>
        <fullName evidence="2">GAF domain-containing protein</fullName>
    </submittedName>
</protein>
<gene>
    <name evidence="2" type="ORF">KB449_04005</name>
</gene>
<dbReference type="Gene3D" id="3.30.450.40">
    <property type="match status" value="1"/>
</dbReference>
<feature type="domain" description="GAF" evidence="1">
    <location>
        <begin position="7"/>
        <end position="144"/>
    </location>
</feature>
<name>A0ABT6TB96_9BACL</name>
<dbReference type="RefSeq" id="WP_282907135.1">
    <property type="nucleotide sequence ID" value="NZ_JAGRPV010000001.1"/>
</dbReference>
<evidence type="ECO:0000259" key="1">
    <source>
        <dbReference type="Pfam" id="PF13185"/>
    </source>
</evidence>
<dbReference type="SUPFAM" id="SSF55781">
    <property type="entry name" value="GAF domain-like"/>
    <property type="match status" value="1"/>
</dbReference>
<dbReference type="Proteomes" id="UP001161691">
    <property type="component" value="Unassembled WGS sequence"/>
</dbReference>
<comment type="caution">
    <text evidence="2">The sequence shown here is derived from an EMBL/GenBank/DDBJ whole genome shotgun (WGS) entry which is preliminary data.</text>
</comment>
<dbReference type="EMBL" id="JAGRPV010000001">
    <property type="protein sequence ID" value="MDI4644107.1"/>
    <property type="molecule type" value="Genomic_DNA"/>
</dbReference>
<accession>A0ABT6TB96</accession>
<sequence>MIEHRSREAILAILATLRAEMGCDFCAIGLTEAPLLNLRWPAASGQTNERYAGISEKPGRGLSATVLKIGRAMPLSMSELLYTRRLQEYPLLLAEDLRVAYAVPLYLRGSPSGILIAGDRRKRVYRTEERRMVAAAGERIAVLLTGLSTAGSM</sequence>